<accession>A0A317Y932</accession>
<evidence type="ECO:0000256" key="1">
    <source>
        <dbReference type="ARBA" id="ARBA00022737"/>
    </source>
</evidence>
<reference evidence="5" key="1">
    <citation type="journal article" date="2018" name="Nat. Genet.">
        <title>Extensive intraspecific gene order and gene structural variations between Mo17 and other maize genomes.</title>
        <authorList>
            <person name="Sun S."/>
            <person name="Zhou Y."/>
            <person name="Chen J."/>
            <person name="Shi J."/>
            <person name="Zhao H."/>
            <person name="Zhao H."/>
            <person name="Song W."/>
            <person name="Zhang M."/>
            <person name="Cui Y."/>
            <person name="Dong X."/>
            <person name="Liu H."/>
            <person name="Ma X."/>
            <person name="Jiao Y."/>
            <person name="Wang B."/>
            <person name="Wei X."/>
            <person name="Stein J.C."/>
            <person name="Glaubitz J.C."/>
            <person name="Lu F."/>
            <person name="Yu G."/>
            <person name="Liang C."/>
            <person name="Fengler K."/>
            <person name="Li B."/>
            <person name="Rafalski A."/>
            <person name="Schnable P.S."/>
            <person name="Ware D.H."/>
            <person name="Buckler E.S."/>
            <person name="Lai J."/>
        </authorList>
    </citation>
    <scope>NUCLEOTIDE SEQUENCE [LARGE SCALE GENOMIC DNA]</scope>
    <source>
        <tissue evidence="5">Seedling</tissue>
    </source>
</reference>
<organism evidence="5">
    <name type="scientific">Zea mays</name>
    <name type="common">Maize</name>
    <dbReference type="NCBI Taxonomy" id="4577"/>
    <lineage>
        <taxon>Eukaryota</taxon>
        <taxon>Viridiplantae</taxon>
        <taxon>Streptophyta</taxon>
        <taxon>Embryophyta</taxon>
        <taxon>Tracheophyta</taxon>
        <taxon>Spermatophyta</taxon>
        <taxon>Magnoliopsida</taxon>
        <taxon>Liliopsida</taxon>
        <taxon>Poales</taxon>
        <taxon>Poaceae</taxon>
        <taxon>PACMAD clade</taxon>
        <taxon>Panicoideae</taxon>
        <taxon>Andropogonodae</taxon>
        <taxon>Andropogoneae</taxon>
        <taxon>Tripsacinae</taxon>
        <taxon>Zea</taxon>
    </lineage>
</organism>
<dbReference type="InterPro" id="IPR044974">
    <property type="entry name" value="Disease_R_plants"/>
</dbReference>
<dbReference type="InterPro" id="IPR042197">
    <property type="entry name" value="Apaf_helical"/>
</dbReference>
<dbReference type="SUPFAM" id="SSF52540">
    <property type="entry name" value="P-loop containing nucleoside triphosphate hydrolases"/>
    <property type="match status" value="1"/>
</dbReference>
<dbReference type="InterPro" id="IPR027417">
    <property type="entry name" value="P-loop_NTPase"/>
</dbReference>
<dbReference type="GO" id="GO:0002758">
    <property type="term" value="P:innate immune response-activating signaling pathway"/>
    <property type="evidence" value="ECO:0007669"/>
    <property type="project" value="UniProtKB-ARBA"/>
</dbReference>
<dbReference type="InterPro" id="IPR036388">
    <property type="entry name" value="WH-like_DNA-bd_sf"/>
</dbReference>
<feature type="domain" description="Disease resistance protein winged helix" evidence="4">
    <location>
        <begin position="483"/>
        <end position="531"/>
    </location>
</feature>
<feature type="region of interest" description="Disordered" evidence="3">
    <location>
        <begin position="325"/>
        <end position="357"/>
    </location>
</feature>
<dbReference type="GO" id="GO:0009626">
    <property type="term" value="P:plant-type hypersensitive response"/>
    <property type="evidence" value="ECO:0007669"/>
    <property type="project" value="UniProtKB-ARBA"/>
</dbReference>
<comment type="caution">
    <text evidence="5">The sequence shown here is derived from an EMBL/GenBank/DDBJ whole genome shotgun (WGS) entry which is preliminary data.</text>
</comment>
<dbReference type="Pfam" id="PF23559">
    <property type="entry name" value="WHD_DRP"/>
    <property type="match status" value="1"/>
</dbReference>
<evidence type="ECO:0000313" key="5">
    <source>
        <dbReference type="EMBL" id="PWZ55003.1"/>
    </source>
</evidence>
<dbReference type="AlphaFoldDB" id="A0A317Y932"/>
<dbReference type="PANTHER" id="PTHR23155:SF1116">
    <property type="entry name" value="OS12G0273300 PROTEIN"/>
    <property type="match status" value="1"/>
</dbReference>
<keyword evidence="2" id="KW-0611">Plant defense</keyword>
<dbReference type="GO" id="GO:0042742">
    <property type="term" value="P:defense response to bacterium"/>
    <property type="evidence" value="ECO:0007669"/>
    <property type="project" value="UniProtKB-ARBA"/>
</dbReference>
<dbReference type="EMBL" id="NCVQ01000001">
    <property type="protein sequence ID" value="PWZ55003.1"/>
    <property type="molecule type" value="Genomic_DNA"/>
</dbReference>
<evidence type="ECO:0000256" key="2">
    <source>
        <dbReference type="ARBA" id="ARBA00022821"/>
    </source>
</evidence>
<dbReference type="Proteomes" id="UP000251960">
    <property type="component" value="Chromosome 1"/>
</dbReference>
<dbReference type="Gene3D" id="1.10.8.430">
    <property type="entry name" value="Helical domain of apoptotic protease-activating factors"/>
    <property type="match status" value="1"/>
</dbReference>
<dbReference type="InterPro" id="IPR058922">
    <property type="entry name" value="WHD_DRP"/>
</dbReference>
<name>A0A317Y932_MAIZE</name>
<dbReference type="PANTHER" id="PTHR23155">
    <property type="entry name" value="DISEASE RESISTANCE PROTEIN RP"/>
    <property type="match status" value="1"/>
</dbReference>
<dbReference type="Gene3D" id="1.10.10.10">
    <property type="entry name" value="Winged helix-like DNA-binding domain superfamily/Winged helix DNA-binding domain"/>
    <property type="match status" value="1"/>
</dbReference>
<gene>
    <name evidence="5" type="primary">RPP13L4_4</name>
    <name evidence="5" type="ORF">Zm00014a_014866</name>
</gene>
<dbReference type="FunFam" id="1.10.10.10:FF:000322">
    <property type="entry name" value="Probable disease resistance protein At1g63360"/>
    <property type="match status" value="1"/>
</dbReference>
<keyword evidence="1" id="KW-0677">Repeat</keyword>
<proteinExistence type="predicted"/>
<protein>
    <submittedName>
        <fullName evidence="5">Disease resistance RPP13-like protein 4</fullName>
    </submittedName>
</protein>
<evidence type="ECO:0000259" key="4">
    <source>
        <dbReference type="Pfam" id="PF23559"/>
    </source>
</evidence>
<sequence>MAAAGLSASRGPVSNSRHLGYPPSLATSSSRVLPLQTMLPMSSDAIARSKSERSFAFKRWAWGSCFCASLASIPLNLQSLITPLAESLRAEFQHMFSARLKEVLQPLKEEVSIIKLWLARVANHLEHAEAHGEHASVSDLPELFGPCSPVKHNLPSSILASLTTACTTVDSLVCQDTSANTAVSVLGEMPMKISGTEIHRETDLTTNEVVAGAFEADSRQMMSTVQTIEVPSETSMLLQVVTSVEDLVVVEDASDDEETTLVAQTTFEDPIFLTTIEDDPSHSMVEGNTEPVLVEDAPDDEEATLAIHGPSLSMVEDNIEPRLVEDPPIETRSSSSTRAREDEDLACPPLAPSSPSTTARGVFKDLGIVGINGKPNESSIQACADHLKELLPPDLLKKLLSLKGRAFWDFVAEKCAGIPLAIITMASLLVDEPRDRWFEVYKSIGFGCKDNEQPENMMKKILSFSYYDLPWHLRTCLLYLSAFPEDSVIPKVPLVWMWVAEGFVQKREGKGLFETGEGYFNDLINRSLIQELASSCNLPTQLVCLRIVFDCRIPDDEGFSVGRLTSLEELSFIRVELWKLLPSCSCINPLCHRRKLYHLDLLPVAHGRAGAESSGQVARAPFPSIGSGAHITHNHNTQHQCLRLNSSLVLFVANEGDDKKTVSFNIWNGNGNEDDEWRRM</sequence>
<evidence type="ECO:0000256" key="3">
    <source>
        <dbReference type="SAM" id="MobiDB-lite"/>
    </source>
</evidence>